<evidence type="ECO:0000313" key="5">
    <source>
        <dbReference type="Proteomes" id="UP000698963"/>
    </source>
</evidence>
<dbReference type="InterPro" id="IPR027385">
    <property type="entry name" value="Beta-barrel_OMP"/>
</dbReference>
<dbReference type="Gene3D" id="2.40.160.20">
    <property type="match status" value="1"/>
</dbReference>
<dbReference type="InterPro" id="IPR011250">
    <property type="entry name" value="OMP/PagP_B-barrel"/>
</dbReference>
<feature type="signal peptide" evidence="2">
    <location>
        <begin position="1"/>
        <end position="22"/>
    </location>
</feature>
<evidence type="ECO:0000313" key="4">
    <source>
        <dbReference type="EMBL" id="HJD97854.1"/>
    </source>
</evidence>
<evidence type="ECO:0000256" key="2">
    <source>
        <dbReference type="SAM" id="SignalP"/>
    </source>
</evidence>
<name>A0A921AXE1_9BACT</name>
<accession>A0A921AXE1</accession>
<feature type="chain" id="PRO_5037412034" evidence="2">
    <location>
        <begin position="23"/>
        <end position="224"/>
    </location>
</feature>
<gene>
    <name evidence="4" type="ORF">K8W16_09440</name>
</gene>
<dbReference type="SUPFAM" id="SSF56925">
    <property type="entry name" value="OMPA-like"/>
    <property type="match status" value="1"/>
</dbReference>
<dbReference type="Pfam" id="PF13505">
    <property type="entry name" value="OMP_b-brl"/>
    <property type="match status" value="1"/>
</dbReference>
<feature type="domain" description="Outer membrane protein beta-barrel" evidence="3">
    <location>
        <begin position="27"/>
        <end position="224"/>
    </location>
</feature>
<dbReference type="Proteomes" id="UP000698963">
    <property type="component" value="Unassembled WGS sequence"/>
</dbReference>
<keyword evidence="1 2" id="KW-0732">Signal</keyword>
<reference evidence="4" key="1">
    <citation type="journal article" date="2021" name="PeerJ">
        <title>Extensive microbial diversity within the chicken gut microbiome revealed by metagenomics and culture.</title>
        <authorList>
            <person name="Gilroy R."/>
            <person name="Ravi A."/>
            <person name="Getino M."/>
            <person name="Pursley I."/>
            <person name="Horton D.L."/>
            <person name="Alikhan N.F."/>
            <person name="Baker D."/>
            <person name="Gharbi K."/>
            <person name="Hall N."/>
            <person name="Watson M."/>
            <person name="Adriaenssens E.M."/>
            <person name="Foster-Nyarko E."/>
            <person name="Jarju S."/>
            <person name="Secka A."/>
            <person name="Antonio M."/>
            <person name="Oren A."/>
            <person name="Chaudhuri R.R."/>
            <person name="La Ragione R."/>
            <person name="Hildebrand F."/>
            <person name="Pallen M.J."/>
        </authorList>
    </citation>
    <scope>NUCLEOTIDE SEQUENCE</scope>
    <source>
        <strain evidence="4">ChiGjej2B2-19336</strain>
    </source>
</reference>
<dbReference type="EMBL" id="DYZA01000189">
    <property type="protein sequence ID" value="HJD97854.1"/>
    <property type="molecule type" value="Genomic_DNA"/>
</dbReference>
<evidence type="ECO:0000259" key="3">
    <source>
        <dbReference type="Pfam" id="PF13505"/>
    </source>
</evidence>
<protein>
    <submittedName>
        <fullName evidence="4">Outer membrane beta-barrel protein</fullName>
    </submittedName>
</protein>
<evidence type="ECO:0000256" key="1">
    <source>
        <dbReference type="ARBA" id="ARBA00022729"/>
    </source>
</evidence>
<sequence>MFKRIGMLLMATCLLLPGTSHAADLIGVYVAPKFVLNVQHSKSELSYLGQKVDSDSKTSARAGGALAIGYDFSPVLDVPVRAELEYGAYGRVSKSSGDGDHALHAKVGLQTLLANVYWDITTWNGFTPYVGAGLGMAFLKTEGHVNHSRLAADLIGSGSDTDTVFAGQIGLGCSYAFTENISADIGYRFLTMDNGNVSGIAHEMKLNSKDNYVHQFMLGLRVTF</sequence>
<organism evidence="4 5">
    <name type="scientific">Mailhella massiliensis</name>
    <dbReference type="NCBI Taxonomy" id="1903261"/>
    <lineage>
        <taxon>Bacteria</taxon>
        <taxon>Pseudomonadati</taxon>
        <taxon>Thermodesulfobacteriota</taxon>
        <taxon>Desulfovibrionia</taxon>
        <taxon>Desulfovibrionales</taxon>
        <taxon>Desulfovibrionaceae</taxon>
        <taxon>Mailhella</taxon>
    </lineage>
</organism>
<dbReference type="AlphaFoldDB" id="A0A921AXE1"/>
<reference evidence="4" key="2">
    <citation type="submission" date="2021-09" db="EMBL/GenBank/DDBJ databases">
        <authorList>
            <person name="Gilroy R."/>
        </authorList>
    </citation>
    <scope>NUCLEOTIDE SEQUENCE</scope>
    <source>
        <strain evidence="4">ChiGjej2B2-19336</strain>
    </source>
</reference>
<comment type="caution">
    <text evidence="4">The sequence shown here is derived from an EMBL/GenBank/DDBJ whole genome shotgun (WGS) entry which is preliminary data.</text>
</comment>
<dbReference type="RefSeq" id="WP_304122916.1">
    <property type="nucleotide sequence ID" value="NZ_DYZA01000189.1"/>
</dbReference>
<proteinExistence type="predicted"/>